<dbReference type="PROSITE" id="PS50093">
    <property type="entry name" value="PKD"/>
    <property type="match status" value="3"/>
</dbReference>
<feature type="domain" description="PKD" evidence="1">
    <location>
        <begin position="780"/>
        <end position="864"/>
    </location>
</feature>
<organism evidence="2 3">
    <name type="scientific">Methanospirillum lacunae</name>
    <dbReference type="NCBI Taxonomy" id="668570"/>
    <lineage>
        <taxon>Archaea</taxon>
        <taxon>Methanobacteriati</taxon>
        <taxon>Methanobacteriota</taxon>
        <taxon>Stenosarchaea group</taxon>
        <taxon>Methanomicrobia</taxon>
        <taxon>Methanomicrobiales</taxon>
        <taxon>Methanospirillaceae</taxon>
        <taxon>Methanospirillum</taxon>
    </lineage>
</organism>
<protein>
    <recommendedName>
        <fullName evidence="1">PKD domain-containing protein</fullName>
    </recommendedName>
</protein>
<dbReference type="AlphaFoldDB" id="A0A2V2N5F0"/>
<dbReference type="Proteomes" id="UP000245657">
    <property type="component" value="Unassembled WGS sequence"/>
</dbReference>
<dbReference type="CDD" id="cd00146">
    <property type="entry name" value="PKD"/>
    <property type="match status" value="3"/>
</dbReference>
<evidence type="ECO:0000313" key="2">
    <source>
        <dbReference type="EMBL" id="PWR72976.1"/>
    </source>
</evidence>
<dbReference type="SMART" id="SM00089">
    <property type="entry name" value="PKD"/>
    <property type="match status" value="3"/>
</dbReference>
<sequence>MREKLLIAMLLAGCLLMALVPGVSAQTFNNIDQNVVIKEVLQGHTIFFGEEHVDVSDCMNYNGTVFPYAVALNVVRNVTDAIKIENPKDFTLPTDKPENDWYLSPDGVVPFYAADGSAVKAFTSQEPSLKFHIWNADTDMKVENVTYRGNVARFKYDVETNLDDITTRLDYPNVGYYINMSVIAPDGEQLLQLMTLDTRSGISKYLPLTGLNVNPSAGWIWPDNTQPGGSIGWWTGWRIADTGQESDYRYGLGTYSVVALCNVNNMFKNHQVSTFTWQENTLTLQARPLSITSTSPSGRDKSFTATITGLPNTAYQIFIYDQCPTKLTGKICDRPPFISGDRTQLATSGIVLDPDGGAYTTGLKYVVDCCTQNTTIRQLVPSGDAFPSKGNAVLESGTRYYANVTTGPQGTATVPFWVDTTVNASTYTIQVQDINYQQKADTTVTVSKGAISASAMTVNGSVSSSFFVGDEIRIEGTNTDSNMTYIWLTGPGLDPCGVNLYDPTSFNPVSAVVFDSKNGQTNYWRIDPNWVTNNTPLGPGEYTIWVASVNADGRFCTCNGNSSGSCSIGGCLGVACERGVCELQKCPECGVITSIPITLVKPDLTAEVNDVTRCCCPGYPCGTLGGTEEILLKGQSGGNSCKQLQVWLFGQSQFGTKNYLLATTPLYCDSTYSFELNKGLLQANGIDLCQLTPGTYDLVVQAPGNNGMFNIRLGNTETNGDRYVLTTMPTPDSRAFQIEGKNALYGRVALKSLLDTLNQPGVDDIYVHTQFNLSEKKCEGNYDFSADRTEGNSPLTVQFNDTSYKPGVAWAWSSNGVLFSNEQKPKYVFTTPGKYTIKFDVTDDTGAVKSVVKESYINVLSSPSADFVYYPQSPAINQVVNFTDQSTGSPTSWMWNFGDGSTSSLQSPGHAYASAGVYNVSLEISTPFGIGTPVTKQITVVHDKPAADFVGTPTESSYYPASVTFTDLSTGVVTAWNWQFITEGKVVATSTEKNPKITFNNPGVYTVTLTITNNGGTSTVTKKDYITIGTGSYIYLKPGYNHVSVPREVTSSYNTLSKLFAGVDNASVPYAIYGADNGMTNWTNVSGDYEVIPQVAYRVYSTANVTIQPAYIANKTYSRNLSEGWEGIGIMAMQPTPANVALSSIGEKWDKVLAFNPTTQRWEYPIIRGVDDDKTMDPTVGYLIQMNSDAVLTGEA</sequence>
<reference evidence="2 3" key="1">
    <citation type="submission" date="2018-05" db="EMBL/GenBank/DDBJ databases">
        <title>Draft genome of Methanospirillum lacunae Ki8-1.</title>
        <authorList>
            <person name="Dueholm M.S."/>
            <person name="Nielsen P.H."/>
            <person name="Bakmann L.F."/>
            <person name="Otzen D.E."/>
        </authorList>
    </citation>
    <scope>NUCLEOTIDE SEQUENCE [LARGE SCALE GENOMIC DNA]</scope>
    <source>
        <strain evidence="2 3">Ki8-1</strain>
    </source>
</reference>
<dbReference type="InterPro" id="IPR000601">
    <property type="entry name" value="PKD_dom"/>
</dbReference>
<keyword evidence="3" id="KW-1185">Reference proteome</keyword>
<gene>
    <name evidence="2" type="ORF">DK846_05720</name>
</gene>
<proteinExistence type="predicted"/>
<dbReference type="Pfam" id="PF12863">
    <property type="entry name" value="DUF3821"/>
    <property type="match status" value="1"/>
</dbReference>
<dbReference type="Pfam" id="PF18911">
    <property type="entry name" value="PKD_4"/>
    <property type="match status" value="2"/>
</dbReference>
<name>A0A2V2N5F0_9EURY</name>
<dbReference type="InterPro" id="IPR024277">
    <property type="entry name" value="DUF3821"/>
</dbReference>
<dbReference type="GeneID" id="97548907"/>
<evidence type="ECO:0000313" key="3">
    <source>
        <dbReference type="Proteomes" id="UP000245657"/>
    </source>
</evidence>
<dbReference type="EMBL" id="QGMY01000005">
    <property type="protein sequence ID" value="PWR72976.1"/>
    <property type="molecule type" value="Genomic_DNA"/>
</dbReference>
<evidence type="ECO:0000259" key="1">
    <source>
        <dbReference type="PROSITE" id="PS50093"/>
    </source>
</evidence>
<dbReference type="InterPro" id="IPR035986">
    <property type="entry name" value="PKD_dom_sf"/>
</dbReference>
<dbReference type="Gene3D" id="2.60.40.10">
    <property type="entry name" value="Immunoglobulins"/>
    <property type="match status" value="3"/>
</dbReference>
<feature type="domain" description="PKD" evidence="1">
    <location>
        <begin position="863"/>
        <end position="940"/>
    </location>
</feature>
<dbReference type="RefSeq" id="WP_109967981.1">
    <property type="nucleotide sequence ID" value="NZ_CP176093.1"/>
</dbReference>
<dbReference type="InterPro" id="IPR013783">
    <property type="entry name" value="Ig-like_fold"/>
</dbReference>
<dbReference type="InterPro" id="IPR022409">
    <property type="entry name" value="PKD/Chitinase_dom"/>
</dbReference>
<dbReference type="SUPFAM" id="SSF49299">
    <property type="entry name" value="PKD domain"/>
    <property type="match status" value="3"/>
</dbReference>
<accession>A0A2V2N5F0</accession>
<dbReference type="OrthoDB" id="8638at2157"/>
<comment type="caution">
    <text evidence="2">The sequence shown here is derived from an EMBL/GenBank/DDBJ whole genome shotgun (WGS) entry which is preliminary data.</text>
</comment>
<feature type="domain" description="PKD" evidence="1">
    <location>
        <begin position="962"/>
        <end position="1033"/>
    </location>
</feature>